<dbReference type="PANTHER" id="PTHR43685">
    <property type="entry name" value="GLYCOSYLTRANSFERASE"/>
    <property type="match status" value="1"/>
</dbReference>
<dbReference type="AlphaFoldDB" id="A0A7M1WBS0"/>
<gene>
    <name evidence="6" type="primary">wbbD</name>
    <name evidence="6" type="ORF">VP32_00017</name>
</gene>
<accession>A0A7M1WBS0</accession>
<comment type="similarity">
    <text evidence="1">Belongs to the glycosyltransferase 2 family.</text>
</comment>
<feature type="transmembrane region" description="Helical" evidence="4">
    <location>
        <begin position="236"/>
        <end position="257"/>
    </location>
</feature>
<evidence type="ECO:0000256" key="4">
    <source>
        <dbReference type="SAM" id="Phobius"/>
    </source>
</evidence>
<feature type="domain" description="Glycosyltransferase 2-like" evidence="5">
    <location>
        <begin position="10"/>
        <end position="153"/>
    </location>
</feature>
<dbReference type="InterPro" id="IPR029044">
    <property type="entry name" value="Nucleotide-diphossugar_trans"/>
</dbReference>
<keyword evidence="3 6" id="KW-0808">Transferase</keyword>
<evidence type="ECO:0000259" key="5">
    <source>
        <dbReference type="Pfam" id="PF00535"/>
    </source>
</evidence>
<dbReference type="Pfam" id="PF00535">
    <property type="entry name" value="Glycos_transf_2"/>
    <property type="match status" value="1"/>
</dbReference>
<dbReference type="EC" id="2.4.1.303" evidence="6"/>
<proteinExistence type="inferred from homology"/>
<dbReference type="EMBL" id="MT898269">
    <property type="protein sequence ID" value="QOS24467.1"/>
    <property type="molecule type" value="Genomic_DNA"/>
</dbReference>
<dbReference type="SUPFAM" id="SSF53448">
    <property type="entry name" value="Nucleotide-diphospho-sugar transferases"/>
    <property type="match status" value="1"/>
</dbReference>
<keyword evidence="4" id="KW-0812">Transmembrane</keyword>
<name>A0A7M1WBS0_VIBPH</name>
<organism evidence="6">
    <name type="scientific">Vibrio parahaemolyticus</name>
    <dbReference type="NCBI Taxonomy" id="670"/>
    <lineage>
        <taxon>Bacteria</taxon>
        <taxon>Pseudomonadati</taxon>
        <taxon>Pseudomonadota</taxon>
        <taxon>Gammaproteobacteria</taxon>
        <taxon>Vibrionales</taxon>
        <taxon>Vibrionaceae</taxon>
        <taxon>Vibrio</taxon>
    </lineage>
</organism>
<dbReference type="InterPro" id="IPR050834">
    <property type="entry name" value="Glycosyltransf_2"/>
</dbReference>
<evidence type="ECO:0000313" key="6">
    <source>
        <dbReference type="EMBL" id="QOS24467.1"/>
    </source>
</evidence>
<dbReference type="Gene3D" id="3.90.550.10">
    <property type="entry name" value="Spore Coat Polysaccharide Biosynthesis Protein SpsA, Chain A"/>
    <property type="match status" value="1"/>
</dbReference>
<protein>
    <submittedName>
        <fullName evidence="6">UDP-Gal:alpha-D-GlcNAc-diphosphoundecaprenol beta-1,3-galactosyltransferase</fullName>
        <ecNumber evidence="6">2.4.1.303</ecNumber>
    </submittedName>
</protein>
<keyword evidence="2 6" id="KW-0328">Glycosyltransferase</keyword>
<reference evidence="6" key="1">
    <citation type="submission" date="2020-08" db="EMBL/GenBank/DDBJ databases">
        <title>Genetic structure, function and evolution of capsule biosynthesis loci in Vibrio parahaemolyticus.</title>
        <authorList>
            <person name="Li L."/>
            <person name="Bian S."/>
        </authorList>
    </citation>
    <scope>NUCLEOTIDE SEQUENCE</scope>
    <source>
        <strain evidence="6">VP32</strain>
    </source>
</reference>
<evidence type="ECO:0000256" key="2">
    <source>
        <dbReference type="ARBA" id="ARBA00022676"/>
    </source>
</evidence>
<keyword evidence="4" id="KW-1133">Transmembrane helix</keyword>
<sequence length="272" mass="31255">MLYRGEDVTFIMSVYSKTDLNSLIEAISSIENQTVNVYKTIIVVDGPIDRNLSDYLTGLNKDLFEVDFLDINVGPGSARHKGILKCVTKLIAIMDSDDISLPFRIEQQLALFNSKNVSVCGGGILEFSSTSNEVFKKRILPQTHNELIKFSKIRSPINNVTAMFKRLDYLETGGYPEFRIAEDYCLWLRFIAKGFKLHNLESVLVDVRFDDSTLSRRKGYKLLKYDFLCQKESYTLGNIGIFTFIVNLFILFSFRFLPRGLLKILYSKFLRK</sequence>
<dbReference type="InterPro" id="IPR001173">
    <property type="entry name" value="Glyco_trans_2-like"/>
</dbReference>
<dbReference type="RefSeq" id="WP_239915139.1">
    <property type="nucleotide sequence ID" value="NZ_JAKEUC010000003.1"/>
</dbReference>
<dbReference type="PANTHER" id="PTHR43685:SF5">
    <property type="entry name" value="GLYCOSYLTRANSFERASE EPSE-RELATED"/>
    <property type="match status" value="1"/>
</dbReference>
<keyword evidence="4" id="KW-0472">Membrane</keyword>
<evidence type="ECO:0000256" key="3">
    <source>
        <dbReference type="ARBA" id="ARBA00022679"/>
    </source>
</evidence>
<evidence type="ECO:0000256" key="1">
    <source>
        <dbReference type="ARBA" id="ARBA00006739"/>
    </source>
</evidence>
<dbReference type="GO" id="GO:0016757">
    <property type="term" value="F:glycosyltransferase activity"/>
    <property type="evidence" value="ECO:0007669"/>
    <property type="project" value="UniProtKB-KW"/>
</dbReference>